<protein>
    <submittedName>
        <fullName evidence="1">Uncharacterized protein</fullName>
    </submittedName>
</protein>
<evidence type="ECO:0000313" key="2">
    <source>
        <dbReference type="Proteomes" id="UP000196074"/>
    </source>
</evidence>
<dbReference type="EMBL" id="NFLC01000049">
    <property type="protein sequence ID" value="OUQ07595.1"/>
    <property type="molecule type" value="Genomic_DNA"/>
</dbReference>
<evidence type="ECO:0000313" key="1">
    <source>
        <dbReference type="EMBL" id="OUQ07595.1"/>
    </source>
</evidence>
<name>A0A1Y4QQM8_9ENTE</name>
<dbReference type="RefSeq" id="WP_047339328.1">
    <property type="nucleotide sequence ID" value="NZ_AP035890.1"/>
</dbReference>
<dbReference type="Proteomes" id="UP000196074">
    <property type="component" value="Unassembled WGS sequence"/>
</dbReference>
<sequence>MKLEEKKDAIYTQMRMILEERRNLSKDYYELKSRLFTLDSMESHENSNKNKDFARKSSATISKEAQHQLYISERTNKNKQSIAYSTISLTIASILKGAGRPLSNKEIFKILTNDHGLSISYENLTHNILPRINIDSSINVERAYRGYWQYRLH</sequence>
<gene>
    <name evidence="1" type="ORF">B5E88_12060</name>
</gene>
<dbReference type="AlphaFoldDB" id="A0A1Y4QQM8"/>
<proteinExistence type="predicted"/>
<organism evidence="1 2">
    <name type="scientific">Enterococcus cecorum</name>
    <dbReference type="NCBI Taxonomy" id="44008"/>
    <lineage>
        <taxon>Bacteria</taxon>
        <taxon>Bacillati</taxon>
        <taxon>Bacillota</taxon>
        <taxon>Bacilli</taxon>
        <taxon>Lactobacillales</taxon>
        <taxon>Enterococcaceae</taxon>
        <taxon>Enterococcus</taxon>
    </lineage>
</organism>
<accession>A0A1Y4QQM8</accession>
<comment type="caution">
    <text evidence="1">The sequence shown here is derived from an EMBL/GenBank/DDBJ whole genome shotgun (WGS) entry which is preliminary data.</text>
</comment>
<reference evidence="2" key="1">
    <citation type="submission" date="2017-04" db="EMBL/GenBank/DDBJ databases">
        <title>Function of individual gut microbiota members based on whole genome sequencing of pure cultures obtained from chicken caecum.</title>
        <authorList>
            <person name="Medvecky M."/>
            <person name="Cejkova D."/>
            <person name="Polansky O."/>
            <person name="Karasova D."/>
            <person name="Kubasova T."/>
            <person name="Cizek A."/>
            <person name="Rychlik I."/>
        </authorList>
    </citation>
    <scope>NUCLEOTIDE SEQUENCE [LARGE SCALE GENOMIC DNA]</scope>
    <source>
        <strain evidence="2">An144</strain>
    </source>
</reference>